<feature type="region of interest" description="Disordered" evidence="9">
    <location>
        <begin position="384"/>
        <end position="405"/>
    </location>
</feature>
<keyword evidence="5" id="KW-0092">Biotin</keyword>
<feature type="domain" description="ATP-grasp" evidence="11">
    <location>
        <begin position="975"/>
        <end position="1183"/>
    </location>
</feature>
<feature type="region of interest" description="Disordered" evidence="9">
    <location>
        <begin position="798"/>
        <end position="839"/>
    </location>
</feature>
<dbReference type="Pfam" id="PF00364">
    <property type="entry name" value="Biotin_lipoyl"/>
    <property type="match status" value="1"/>
</dbReference>
<evidence type="ECO:0000256" key="8">
    <source>
        <dbReference type="SAM" id="Coils"/>
    </source>
</evidence>
<dbReference type="SUPFAM" id="SSF51230">
    <property type="entry name" value="Single hybrid motif"/>
    <property type="match status" value="1"/>
</dbReference>
<dbReference type="GO" id="GO:0031965">
    <property type="term" value="C:nuclear membrane"/>
    <property type="evidence" value="ECO:0007669"/>
    <property type="project" value="UniProtKB-UniRule"/>
</dbReference>
<keyword evidence="3 6" id="KW-0547">Nucleotide-binding</keyword>
<dbReference type="PANTHER" id="PTHR18866">
    <property type="entry name" value="CARBOXYLASE:PYRUVATE/ACETYL-COA/PROPIONYL-COA CARBOXYLASE"/>
    <property type="match status" value="1"/>
</dbReference>
<dbReference type="InterPro" id="IPR011764">
    <property type="entry name" value="Biotin_carboxylation_dom"/>
</dbReference>
<keyword evidence="7" id="KW-0509">mRNA transport</keyword>
<keyword evidence="7" id="KW-0653">Protein transport</keyword>
<evidence type="ECO:0000259" key="11">
    <source>
        <dbReference type="PROSITE" id="PS50975"/>
    </source>
</evidence>
<dbReference type="FunFam" id="3.40.50.20:FF:000010">
    <property type="entry name" value="Propionyl-CoA carboxylase subunit alpha"/>
    <property type="match status" value="1"/>
</dbReference>
<dbReference type="PROSITE" id="PS00188">
    <property type="entry name" value="BIOTIN"/>
    <property type="match status" value="1"/>
</dbReference>
<evidence type="ECO:0000313" key="14">
    <source>
        <dbReference type="Proteomes" id="UP000321518"/>
    </source>
</evidence>
<dbReference type="SMART" id="SM00878">
    <property type="entry name" value="Biotin_carb_C"/>
    <property type="match status" value="1"/>
</dbReference>
<evidence type="ECO:0000256" key="1">
    <source>
        <dbReference type="ARBA" id="ARBA00001953"/>
    </source>
</evidence>
<dbReference type="InterPro" id="IPR016185">
    <property type="entry name" value="PreATP-grasp_dom_sf"/>
</dbReference>
<dbReference type="SUPFAM" id="SSF56059">
    <property type="entry name" value="Glutathione synthetase ATP-binding domain-like"/>
    <property type="match status" value="1"/>
</dbReference>
<dbReference type="PROSITE" id="PS50979">
    <property type="entry name" value="BC"/>
    <property type="match status" value="1"/>
</dbReference>
<dbReference type="Proteomes" id="UP000321518">
    <property type="component" value="Unassembled WGS sequence"/>
</dbReference>
<gene>
    <name evidence="13" type="ORF">Rt10032_c20g6373</name>
</gene>
<dbReference type="PANTHER" id="PTHR18866:SF33">
    <property type="entry name" value="METHYLCROTONOYL-COA CARBOXYLASE SUBUNIT ALPHA, MITOCHONDRIAL-RELATED"/>
    <property type="match status" value="1"/>
</dbReference>
<keyword evidence="4 6" id="KW-0067">ATP-binding</keyword>
<comment type="function">
    <text evidence="7">Functions as a component of the nuclear pore complex (NPC).</text>
</comment>
<dbReference type="InterPro" id="IPR011502">
    <property type="entry name" value="Nucleoporin_Nup85"/>
</dbReference>
<dbReference type="InterPro" id="IPR011053">
    <property type="entry name" value="Single_hybrid_motif"/>
</dbReference>
<feature type="compositionally biased region" description="Low complexity" evidence="9">
    <location>
        <begin position="1"/>
        <end position="10"/>
    </location>
</feature>
<organism evidence="13 14">
    <name type="scientific">Rhodotorula toruloides</name>
    <name type="common">Yeast</name>
    <name type="synonym">Rhodosporidium toruloides</name>
    <dbReference type="NCBI Taxonomy" id="5286"/>
    <lineage>
        <taxon>Eukaryota</taxon>
        <taxon>Fungi</taxon>
        <taxon>Dikarya</taxon>
        <taxon>Basidiomycota</taxon>
        <taxon>Pucciniomycotina</taxon>
        <taxon>Microbotryomycetes</taxon>
        <taxon>Sporidiobolales</taxon>
        <taxon>Sporidiobolaceae</taxon>
        <taxon>Rhodotorula</taxon>
    </lineage>
</organism>
<evidence type="ECO:0000313" key="13">
    <source>
        <dbReference type="EMBL" id="GEM12356.1"/>
    </source>
</evidence>
<dbReference type="Pfam" id="PF02786">
    <property type="entry name" value="CPSase_L_D2"/>
    <property type="match status" value="1"/>
</dbReference>
<dbReference type="PROSITE" id="PS50975">
    <property type="entry name" value="ATP_GRASP"/>
    <property type="match status" value="1"/>
</dbReference>
<name>A0A511KR51_RHOTO</name>
<dbReference type="FunFam" id="3.30.470.20:FF:000028">
    <property type="entry name" value="Methylcrotonoyl-CoA carboxylase subunit alpha, mitochondrial"/>
    <property type="match status" value="1"/>
</dbReference>
<comment type="cofactor">
    <cofactor evidence="1">
        <name>biotin</name>
        <dbReference type="ChEBI" id="CHEBI:57586"/>
    </cofactor>
</comment>
<comment type="subunit">
    <text evidence="7">Component of the nuclear pore complex (NPC).</text>
</comment>
<keyword evidence="7" id="KW-0811">Translocation</keyword>
<keyword evidence="2" id="KW-0436">Ligase</keyword>
<accession>A0A511KR51</accession>
<dbReference type="InterPro" id="IPR001882">
    <property type="entry name" value="Biotin_BS"/>
</dbReference>
<proteinExistence type="inferred from homology"/>
<keyword evidence="8" id="KW-0175">Coiled coil</keyword>
<dbReference type="GO" id="GO:0051028">
    <property type="term" value="P:mRNA transport"/>
    <property type="evidence" value="ECO:0007669"/>
    <property type="project" value="UniProtKB-KW"/>
</dbReference>
<dbReference type="GO" id="GO:0015031">
    <property type="term" value="P:protein transport"/>
    <property type="evidence" value="ECO:0007669"/>
    <property type="project" value="UniProtKB-KW"/>
</dbReference>
<dbReference type="GO" id="GO:0005739">
    <property type="term" value="C:mitochondrion"/>
    <property type="evidence" value="ECO:0007669"/>
    <property type="project" value="TreeGrafter"/>
</dbReference>
<keyword evidence="7" id="KW-0906">Nuclear pore complex</keyword>
<dbReference type="InterPro" id="IPR000089">
    <property type="entry name" value="Biotin_lipoyl"/>
</dbReference>
<comment type="caution">
    <text evidence="13">The sequence shown here is derived from an EMBL/GenBank/DDBJ whole genome shotgun (WGS) entry which is preliminary data.</text>
</comment>
<feature type="domain" description="Biotin carboxylation" evidence="12">
    <location>
        <begin position="856"/>
        <end position="1313"/>
    </location>
</feature>
<feature type="domain" description="Lipoyl-binding" evidence="10">
    <location>
        <begin position="1511"/>
        <end position="1586"/>
    </location>
</feature>
<evidence type="ECO:0000256" key="5">
    <source>
        <dbReference type="ARBA" id="ARBA00023267"/>
    </source>
</evidence>
<sequence>MALLPAQSPAPSAPSPRPPRSTAPLKESRRLIADAYTIFASLQRIVAQYEQSAQSLFGVEGGGVPPPEQVQYYARVCRLYRDALVKQLPLIKNDSALSTSARTKSLAHHAAMHNVLALAEILYFPADGRGEGLVAEELLDWVNTIDRAPSTEEGNELLSLASPWDSPAFFPYLTRCLIRGHLSSASALLSLLVNQHPSPYLQSLASDLVGLIETYPRSTAFRTEAAFASAMRTWKSTHLLPTSRRIEADFDGARGSEDPVLGGPDDEDELLTYEQSFRSLLAIVSGSEDDAFEVSSDWREALSAFGLWVAPTSLRRADLPAIISRITSSLHPVDQSLLEEVAQSRLLKGDVSGVIKSLVEGGYGWVATHLADLLSHLHLQAFDLPPPRPTSSPSEPTAENETEELGLRDHLLIDYADRLTNDPGLWRVSCEYYASCSPAVKRGRERARELVRGLELEGPEDVDLEGEAKDVGKLGEEGMDIEAGVSAEGKENVPAASQAGKRPKRVDELLLVCSALDLGEEFVDICQRYSDRVVADQKKGEKRFGEAVAYAVRAGDGRRVARIAEMVGEEYVVKGPDAFVKAVDSLPTSLLRPASFANDDADLPSTPTSPSSFSLSHLPSHTADSLRPILSHLSFLARYRDFMALYAVPGQRREAAELLVLLFTSGIAPRKWWPVMLLDSVPLLETSPPLITLAETFELLRILEDILAPISSSSPVSDVFGSLDLLGRLAEQGQEKKKKQEDEAERLKRAVGQMEVVRGALARLRQLMRRIAVTHSTRAPVLARRATPFAVSTRPVVAGVSSSSPVPSQRPPAALSSSPAFLSPRRHASTTSGPSSAFMGGYNLPQDQDGANKRPLFDKILIANRGEIACRVIRTARRLGIKTVAVYSDPDKDSMHVKMADEAYWIGPAPSAESYLRMDRYIDICRRSGAQAIHPGYGFLSENAEFAKLLENEGIVFIGPPKEAIRAMGSKAESKDIMLAAGVPCIPGWHPSSSSIPAGEDPQSLSFLLARADEIGYPVLIKAVSGGGGKGMKIVGKREEFAEQLESAKREARKSFGDDEVLLERYITRPRHVEVQVFSDSHGNHLSLFERDCSVQRRHQKIIEEAPAPGLPNELRERLYEEARKAAKAVGYRGAGTVEFILNADNIDEFFFCEMNVRLQVEHPVTEAVTGVDLVEWQLEVAAGNPIPLSQDQITCTGHAFECRVYAENPRNGFLPDTGRLLHHRPPASSETVRMETGFEAGDEISVHYDPLLSKLIVRGEDRDAALRALRKALNEYQVVGPSTNLEFLGRLASNESFIKAEVETGFIHKHYDELFPPLPPATPATLATSALYLAQRDFSQYASQGQQSAWTDSKLAGFRLAVAGDGQGRYKRGYELGSVAAKDGAEVEEVNAQVKVGPAAAGAKDGFDVEVAAAPAGSAGESETVLFSGVAPIFDAFTPTAPNATTINAPLSSHLSRVTIVSPPPSNLTSAALPAAETLHVFNTAESFAGKVEIKQPKWMSKVGMANGAAGKANAGGGAKAPMPSKIVQVFVKEGDAVDEGQPLVAVEAMKTEHVLRASKAGKVGKISVKEGDLVPEGKVLVTLAEEQGAEAKSD</sequence>
<dbReference type="OrthoDB" id="196847at2759"/>
<protein>
    <recommendedName>
        <fullName evidence="7">Nuclear pore complex protein Nup85</fullName>
    </recommendedName>
</protein>
<comment type="subcellular location">
    <subcellularLocation>
        <location evidence="7">Nucleus</location>
        <location evidence="7">Nuclear pore complex</location>
    </subcellularLocation>
</comment>
<dbReference type="GO" id="GO:0004485">
    <property type="term" value="F:methylcrotonoyl-CoA carboxylase activity"/>
    <property type="evidence" value="ECO:0007669"/>
    <property type="project" value="TreeGrafter"/>
</dbReference>
<dbReference type="Pfam" id="PF02785">
    <property type="entry name" value="Biotin_carb_C"/>
    <property type="match status" value="1"/>
</dbReference>
<feature type="compositionally biased region" description="Pro residues" evidence="9">
    <location>
        <begin position="11"/>
        <end position="21"/>
    </location>
</feature>
<dbReference type="GO" id="GO:0005524">
    <property type="term" value="F:ATP binding"/>
    <property type="evidence" value="ECO:0007669"/>
    <property type="project" value="UniProtKB-UniRule"/>
</dbReference>
<dbReference type="PROSITE" id="PS50968">
    <property type="entry name" value="BIOTINYL_LIPOYL"/>
    <property type="match status" value="1"/>
</dbReference>
<feature type="compositionally biased region" description="Low complexity" evidence="9">
    <location>
        <begin position="798"/>
        <end position="823"/>
    </location>
</feature>
<evidence type="ECO:0000259" key="10">
    <source>
        <dbReference type="PROSITE" id="PS50968"/>
    </source>
</evidence>
<evidence type="ECO:0000256" key="9">
    <source>
        <dbReference type="SAM" id="MobiDB-lite"/>
    </source>
</evidence>
<dbReference type="InterPro" id="IPR011761">
    <property type="entry name" value="ATP-grasp"/>
</dbReference>
<evidence type="ECO:0000256" key="2">
    <source>
        <dbReference type="ARBA" id="ARBA00022598"/>
    </source>
</evidence>
<evidence type="ECO:0000256" key="4">
    <source>
        <dbReference type="ARBA" id="ARBA00022840"/>
    </source>
</evidence>
<feature type="region of interest" description="Disordered" evidence="9">
    <location>
        <begin position="1"/>
        <end position="26"/>
    </location>
</feature>
<evidence type="ECO:0000256" key="3">
    <source>
        <dbReference type="ARBA" id="ARBA00022741"/>
    </source>
</evidence>
<dbReference type="CDD" id="cd06850">
    <property type="entry name" value="biotinyl_domain"/>
    <property type="match status" value="1"/>
</dbReference>
<dbReference type="GO" id="GO:0046872">
    <property type="term" value="F:metal ion binding"/>
    <property type="evidence" value="ECO:0007669"/>
    <property type="project" value="InterPro"/>
</dbReference>
<dbReference type="SUPFAM" id="SSF52440">
    <property type="entry name" value="PreATP-grasp domain"/>
    <property type="match status" value="1"/>
</dbReference>
<dbReference type="SUPFAM" id="SSF51246">
    <property type="entry name" value="Rudiment single hybrid motif"/>
    <property type="match status" value="1"/>
</dbReference>
<dbReference type="InterPro" id="IPR005482">
    <property type="entry name" value="Biotin_COase_C"/>
</dbReference>
<comment type="similarity">
    <text evidence="7">Belongs to the nucleoporin Nup85 family.</text>
</comment>
<dbReference type="InterPro" id="IPR011054">
    <property type="entry name" value="Rudment_hybrid_motif"/>
</dbReference>
<dbReference type="Pfam" id="PF07575">
    <property type="entry name" value="Nucleopor_Nup85"/>
    <property type="match status" value="2"/>
</dbReference>
<reference evidence="13 14" key="1">
    <citation type="submission" date="2019-07" db="EMBL/GenBank/DDBJ databases">
        <title>Rhodotorula toruloides NBRC10032 genome sequencing.</title>
        <authorList>
            <person name="Shida Y."/>
            <person name="Takaku H."/>
            <person name="Ogasawara W."/>
            <person name="Mori K."/>
        </authorList>
    </citation>
    <scope>NUCLEOTIDE SEQUENCE [LARGE SCALE GENOMIC DNA]</scope>
    <source>
        <strain evidence="13 14">NBRC10032</strain>
    </source>
</reference>
<dbReference type="Gene3D" id="2.40.50.100">
    <property type="match status" value="1"/>
</dbReference>
<dbReference type="InterPro" id="IPR050856">
    <property type="entry name" value="Biotin_carboxylase_complex"/>
</dbReference>
<keyword evidence="7" id="KW-0539">Nucleus</keyword>
<dbReference type="FunFam" id="3.30.1490.20:FF:000003">
    <property type="entry name" value="acetyl-CoA carboxylase isoform X1"/>
    <property type="match status" value="1"/>
</dbReference>
<keyword evidence="7" id="KW-0472">Membrane</keyword>
<dbReference type="Pfam" id="PF00289">
    <property type="entry name" value="Biotin_carb_N"/>
    <property type="match status" value="1"/>
</dbReference>
<dbReference type="GO" id="GO:0005643">
    <property type="term" value="C:nuclear pore"/>
    <property type="evidence" value="ECO:0007669"/>
    <property type="project" value="UniProtKB-SubCell"/>
</dbReference>
<dbReference type="Gene3D" id="3.30.470.20">
    <property type="entry name" value="ATP-grasp fold, B domain"/>
    <property type="match status" value="1"/>
</dbReference>
<feature type="coiled-coil region" evidence="8">
    <location>
        <begin position="723"/>
        <end position="757"/>
    </location>
</feature>
<evidence type="ECO:0000256" key="6">
    <source>
        <dbReference type="PROSITE-ProRule" id="PRU00409"/>
    </source>
</evidence>
<dbReference type="EMBL" id="BJWK01000020">
    <property type="protein sequence ID" value="GEM12356.1"/>
    <property type="molecule type" value="Genomic_DNA"/>
</dbReference>
<evidence type="ECO:0000256" key="7">
    <source>
        <dbReference type="RuleBase" id="RU365073"/>
    </source>
</evidence>
<dbReference type="InterPro" id="IPR005481">
    <property type="entry name" value="BC-like_N"/>
</dbReference>
<keyword evidence="7" id="KW-0813">Transport</keyword>
<dbReference type="InterPro" id="IPR005479">
    <property type="entry name" value="CPAse_ATP-bd"/>
</dbReference>
<evidence type="ECO:0000259" key="12">
    <source>
        <dbReference type="PROSITE" id="PS50979"/>
    </source>
</evidence>